<dbReference type="InterPro" id="IPR050563">
    <property type="entry name" value="4-hydroxybenzoyl-CoA_TE"/>
</dbReference>
<comment type="caution">
    <text evidence="1">The sequence shown here is derived from an EMBL/GenBank/DDBJ whole genome shotgun (WGS) entry which is preliminary data.</text>
</comment>
<name>A0ABP6TD59_9ACTN</name>
<dbReference type="Pfam" id="PF13279">
    <property type="entry name" value="4HBT_2"/>
    <property type="match status" value="1"/>
</dbReference>
<evidence type="ECO:0000313" key="2">
    <source>
        <dbReference type="Proteomes" id="UP001501676"/>
    </source>
</evidence>
<sequence length="152" mass="16941">MTALTATDFTVRFEVRAYELDTQGHVTTAVYLQYADHVRWALLRAAGVDLEEVRRSGLGPVTLETTIRFRRELRLGDAVDVTCVFDWPGGRTGRVQQQLHRVGDGALVAELDSVGGVLDLGSRRLIADPDQRWRQFAKRPELLGLRPGGETP</sequence>
<dbReference type="PANTHER" id="PTHR31793">
    <property type="entry name" value="4-HYDROXYBENZOYL-COA THIOESTERASE FAMILY MEMBER"/>
    <property type="match status" value="1"/>
</dbReference>
<dbReference type="Proteomes" id="UP001501676">
    <property type="component" value="Unassembled WGS sequence"/>
</dbReference>
<dbReference type="PANTHER" id="PTHR31793:SF24">
    <property type="entry name" value="LONG-CHAIN ACYL-COA THIOESTERASE FADM"/>
    <property type="match status" value="1"/>
</dbReference>
<proteinExistence type="predicted"/>
<evidence type="ECO:0000313" key="1">
    <source>
        <dbReference type="EMBL" id="GAA3399348.1"/>
    </source>
</evidence>
<dbReference type="RefSeq" id="WP_345734047.1">
    <property type="nucleotide sequence ID" value="NZ_BAAAYN010000133.1"/>
</dbReference>
<dbReference type="InterPro" id="IPR029069">
    <property type="entry name" value="HotDog_dom_sf"/>
</dbReference>
<gene>
    <name evidence="1" type="ORF">GCM10020369_84910</name>
</gene>
<keyword evidence="2" id="KW-1185">Reference proteome</keyword>
<dbReference type="SUPFAM" id="SSF54637">
    <property type="entry name" value="Thioesterase/thiol ester dehydrase-isomerase"/>
    <property type="match status" value="1"/>
</dbReference>
<dbReference type="EMBL" id="BAAAYN010000133">
    <property type="protein sequence ID" value="GAA3399348.1"/>
    <property type="molecule type" value="Genomic_DNA"/>
</dbReference>
<protein>
    <submittedName>
        <fullName evidence="1">Acyl-CoA thioesterase</fullName>
    </submittedName>
</protein>
<dbReference type="CDD" id="cd00586">
    <property type="entry name" value="4HBT"/>
    <property type="match status" value="1"/>
</dbReference>
<organism evidence="1 2">
    <name type="scientific">Cryptosporangium minutisporangium</name>
    <dbReference type="NCBI Taxonomy" id="113569"/>
    <lineage>
        <taxon>Bacteria</taxon>
        <taxon>Bacillati</taxon>
        <taxon>Actinomycetota</taxon>
        <taxon>Actinomycetes</taxon>
        <taxon>Cryptosporangiales</taxon>
        <taxon>Cryptosporangiaceae</taxon>
        <taxon>Cryptosporangium</taxon>
    </lineage>
</organism>
<reference evidence="2" key="1">
    <citation type="journal article" date="2019" name="Int. J. Syst. Evol. Microbiol.">
        <title>The Global Catalogue of Microorganisms (GCM) 10K type strain sequencing project: providing services to taxonomists for standard genome sequencing and annotation.</title>
        <authorList>
            <consortium name="The Broad Institute Genomics Platform"/>
            <consortium name="The Broad Institute Genome Sequencing Center for Infectious Disease"/>
            <person name="Wu L."/>
            <person name="Ma J."/>
        </authorList>
    </citation>
    <scope>NUCLEOTIDE SEQUENCE [LARGE SCALE GENOMIC DNA]</scope>
    <source>
        <strain evidence="2">JCM 9458</strain>
    </source>
</reference>
<dbReference type="Gene3D" id="3.10.129.10">
    <property type="entry name" value="Hotdog Thioesterase"/>
    <property type="match status" value="1"/>
</dbReference>
<accession>A0ABP6TD59</accession>